<protein>
    <recommendedName>
        <fullName evidence="9">Cobalamin biosynthesis protein CobD</fullName>
    </recommendedName>
</protein>
<dbReference type="AlphaFoldDB" id="A0A2N8ZMH1"/>
<feature type="transmembrane region" description="Helical" evidence="9">
    <location>
        <begin position="169"/>
        <end position="188"/>
    </location>
</feature>
<comment type="function">
    <text evidence="9">Converts cobyric acid to cobinamide by the addition of aminopropanol on the F carboxylic group.</text>
</comment>
<comment type="caution">
    <text evidence="9">Lacks conserved residue(s) required for the propagation of feature annotation.</text>
</comment>
<evidence type="ECO:0000256" key="9">
    <source>
        <dbReference type="HAMAP-Rule" id="MF_00024"/>
    </source>
</evidence>
<proteinExistence type="inferred from homology"/>
<dbReference type="InterPro" id="IPR004485">
    <property type="entry name" value="Cobalamin_biosynth_CobD/CbiB"/>
</dbReference>
<organism evidence="10 11">
    <name type="scientific">Vibrio tapetis subsp. tapetis</name>
    <dbReference type="NCBI Taxonomy" id="1671868"/>
    <lineage>
        <taxon>Bacteria</taxon>
        <taxon>Pseudomonadati</taxon>
        <taxon>Pseudomonadota</taxon>
        <taxon>Gammaproteobacteria</taxon>
        <taxon>Vibrionales</taxon>
        <taxon>Vibrionaceae</taxon>
        <taxon>Vibrio</taxon>
    </lineage>
</organism>
<keyword evidence="5 9" id="KW-0169">Cobalamin biosynthesis</keyword>
<keyword evidence="8 9" id="KW-0472">Membrane</keyword>
<name>A0A2N8ZMH1_9VIBR</name>
<comment type="subcellular location">
    <subcellularLocation>
        <location evidence="1 9">Cell membrane</location>
        <topology evidence="1 9">Multi-pass membrane protein</topology>
    </subcellularLocation>
</comment>
<evidence type="ECO:0000256" key="7">
    <source>
        <dbReference type="ARBA" id="ARBA00022989"/>
    </source>
</evidence>
<keyword evidence="7 9" id="KW-1133">Transmembrane helix</keyword>
<evidence type="ECO:0000256" key="4">
    <source>
        <dbReference type="ARBA" id="ARBA00022475"/>
    </source>
</evidence>
<keyword evidence="6 9" id="KW-0812">Transmembrane</keyword>
<dbReference type="KEGG" id="vta:B1456"/>
<evidence type="ECO:0000256" key="6">
    <source>
        <dbReference type="ARBA" id="ARBA00022692"/>
    </source>
</evidence>
<gene>
    <name evidence="9 10" type="primary">cobD</name>
    <name evidence="10" type="ORF">VTAP4600_B1456</name>
</gene>
<evidence type="ECO:0000313" key="10">
    <source>
        <dbReference type="EMBL" id="SON53067.1"/>
    </source>
</evidence>
<dbReference type="GO" id="GO:0005886">
    <property type="term" value="C:plasma membrane"/>
    <property type="evidence" value="ECO:0007669"/>
    <property type="project" value="UniProtKB-SubCell"/>
</dbReference>
<evidence type="ECO:0000256" key="8">
    <source>
        <dbReference type="ARBA" id="ARBA00023136"/>
    </source>
</evidence>
<dbReference type="Pfam" id="PF03186">
    <property type="entry name" value="CobD_Cbib"/>
    <property type="match status" value="1"/>
</dbReference>
<sequence length="326" mass="36130">MSLVLWMALSVISACLLDRLFGEPRKWHPLVGYGNYLYWLEKRLNLDVLRDSEFDVSQAHQYKTKRRGIIAWCCATLPLVMIAGGIFELLFHGSFLLYWISSTLVLYVCIGQKSLLQHADWIHRPLVAGDIEQAREKVGWIVSRETSEMDEYQITSATIESVLENGNDAIYGALFWFLVAGPIGAIVFRMANTMDAMWGYKNARFIHFGWCAAKLDDALGYLPARLTAISYALVGNTHLALNCWKQQADHCESPNGGPVMTSGAGALSIAIGGPAVYHGVLKQKQFMGRGIKASGSDIARACQLVQSTTHIWLVTMSLIAGLLSIQ</sequence>
<dbReference type="Proteomes" id="UP000235828">
    <property type="component" value="Chromosome B"/>
</dbReference>
<dbReference type="NCBIfam" id="TIGR00380">
    <property type="entry name" value="cobal_cbiB"/>
    <property type="match status" value="1"/>
</dbReference>
<evidence type="ECO:0000256" key="3">
    <source>
        <dbReference type="ARBA" id="ARBA00006263"/>
    </source>
</evidence>
<dbReference type="GO" id="GO:0048472">
    <property type="term" value="F:threonine-phosphate decarboxylase activity"/>
    <property type="evidence" value="ECO:0007669"/>
    <property type="project" value="InterPro"/>
</dbReference>
<comment type="pathway">
    <text evidence="2 9">Cofactor biosynthesis; adenosylcobalamin biosynthesis.</text>
</comment>
<comment type="similarity">
    <text evidence="3 9">Belongs to the CobD/CbiB family.</text>
</comment>
<keyword evidence="11" id="KW-1185">Reference proteome</keyword>
<evidence type="ECO:0000313" key="11">
    <source>
        <dbReference type="Proteomes" id="UP000235828"/>
    </source>
</evidence>
<keyword evidence="4 9" id="KW-1003">Cell membrane</keyword>
<evidence type="ECO:0000256" key="1">
    <source>
        <dbReference type="ARBA" id="ARBA00004651"/>
    </source>
</evidence>
<feature type="transmembrane region" description="Helical" evidence="9">
    <location>
        <begin position="96"/>
        <end position="116"/>
    </location>
</feature>
<reference evidence="10 11" key="1">
    <citation type="submission" date="2017-10" db="EMBL/GenBank/DDBJ databases">
        <authorList>
            <person name="Banno H."/>
            <person name="Chua N.-H."/>
        </authorList>
    </citation>
    <scope>NUCLEOTIDE SEQUENCE [LARGE SCALE GENOMIC DNA]</scope>
    <source>
        <strain evidence="10">Vibrio tapetis CECT4600</strain>
    </source>
</reference>
<dbReference type="PANTHER" id="PTHR34308:SF1">
    <property type="entry name" value="COBALAMIN BIOSYNTHESIS PROTEIN CBIB"/>
    <property type="match status" value="1"/>
</dbReference>
<feature type="transmembrane region" description="Helical" evidence="9">
    <location>
        <begin position="69"/>
        <end position="91"/>
    </location>
</feature>
<dbReference type="GO" id="GO:0009236">
    <property type="term" value="P:cobalamin biosynthetic process"/>
    <property type="evidence" value="ECO:0007669"/>
    <property type="project" value="UniProtKB-UniRule"/>
</dbReference>
<dbReference type="HAMAP" id="MF_00024">
    <property type="entry name" value="CobD_CbiB"/>
    <property type="match status" value="1"/>
</dbReference>
<dbReference type="UniPathway" id="UPA00148"/>
<dbReference type="EMBL" id="LT960612">
    <property type="protein sequence ID" value="SON53067.1"/>
    <property type="molecule type" value="Genomic_DNA"/>
</dbReference>
<dbReference type="PANTHER" id="PTHR34308">
    <property type="entry name" value="COBALAMIN BIOSYNTHESIS PROTEIN CBIB"/>
    <property type="match status" value="1"/>
</dbReference>
<evidence type="ECO:0000256" key="2">
    <source>
        <dbReference type="ARBA" id="ARBA00004953"/>
    </source>
</evidence>
<evidence type="ECO:0000256" key="5">
    <source>
        <dbReference type="ARBA" id="ARBA00022573"/>
    </source>
</evidence>
<dbReference type="GO" id="GO:0015420">
    <property type="term" value="F:ABC-type vitamin B12 transporter activity"/>
    <property type="evidence" value="ECO:0007669"/>
    <property type="project" value="UniProtKB-UniRule"/>
</dbReference>
<accession>A0A2N8ZMH1</accession>